<gene>
    <name evidence="2" type="ORF">BV898_09009</name>
</gene>
<dbReference type="Proteomes" id="UP000192578">
    <property type="component" value="Unassembled WGS sequence"/>
</dbReference>
<reference evidence="3" key="1">
    <citation type="submission" date="2017-01" db="EMBL/GenBank/DDBJ databases">
        <title>Comparative genomics of anhydrobiosis in the tardigrade Hypsibius dujardini.</title>
        <authorList>
            <person name="Yoshida Y."/>
            <person name="Koutsovoulos G."/>
            <person name="Laetsch D."/>
            <person name="Stevens L."/>
            <person name="Kumar S."/>
            <person name="Horikawa D."/>
            <person name="Ishino K."/>
            <person name="Komine S."/>
            <person name="Tomita M."/>
            <person name="Blaxter M."/>
            <person name="Arakawa K."/>
        </authorList>
    </citation>
    <scope>NUCLEOTIDE SEQUENCE [LARGE SCALE GENOMIC DNA]</scope>
    <source>
        <strain evidence="3">Z151</strain>
    </source>
</reference>
<proteinExistence type="predicted"/>
<organism evidence="2 3">
    <name type="scientific">Hypsibius exemplaris</name>
    <name type="common">Freshwater tardigrade</name>
    <dbReference type="NCBI Taxonomy" id="2072580"/>
    <lineage>
        <taxon>Eukaryota</taxon>
        <taxon>Metazoa</taxon>
        <taxon>Ecdysozoa</taxon>
        <taxon>Tardigrada</taxon>
        <taxon>Eutardigrada</taxon>
        <taxon>Parachela</taxon>
        <taxon>Hypsibioidea</taxon>
        <taxon>Hypsibiidae</taxon>
        <taxon>Hypsibius</taxon>
    </lineage>
</organism>
<accession>A0A1W0WNV5</accession>
<feature type="region of interest" description="Disordered" evidence="1">
    <location>
        <begin position="118"/>
        <end position="236"/>
    </location>
</feature>
<dbReference type="EMBL" id="MTYJ01000069">
    <property type="protein sequence ID" value="OQV16837.1"/>
    <property type="molecule type" value="Genomic_DNA"/>
</dbReference>
<evidence type="ECO:0000313" key="3">
    <source>
        <dbReference type="Proteomes" id="UP000192578"/>
    </source>
</evidence>
<name>A0A1W0WNV5_HYPEX</name>
<keyword evidence="3" id="KW-1185">Reference proteome</keyword>
<protein>
    <submittedName>
        <fullName evidence="2">Uncharacterized protein</fullName>
    </submittedName>
</protein>
<evidence type="ECO:0000256" key="1">
    <source>
        <dbReference type="SAM" id="MobiDB-lite"/>
    </source>
</evidence>
<comment type="caution">
    <text evidence="2">The sequence shown here is derived from an EMBL/GenBank/DDBJ whole genome shotgun (WGS) entry which is preliminary data.</text>
</comment>
<evidence type="ECO:0000313" key="2">
    <source>
        <dbReference type="EMBL" id="OQV16837.1"/>
    </source>
</evidence>
<sequence length="369" mass="40790">MCYQRRRIVKATAISENDFLEKKMSLEMLINRSTPETFSFAFPRLLCHRIPTQFFSLFLTLPTGFPFNGCQWDHRPICREMPSGKGSTAATKGWLTRKASAAALDAEEEEEIPEMIPLRRNKPGRPPSTTATRGKKGDTQGIAEIAGAIRSRLRPRPATRQAGCVDSHSSSKESTPTVSQLKPKATMANASKGKVEKLTTGQSAAKRKAEAMEESSASSSTAKKRPTTSEVTRSSGKKDGDALIILSTYLQSIKIPTEEEALEMRAAKLNHDDAEFLRGKEALQALGLEIQENMAKLTAEMKAAKDKEVRKEIARSIDKVTVGSRALIQIGQKLAAQKDRLRIERELLISDQRIFAAKKLLHNSQPTKL</sequence>
<dbReference type="AlphaFoldDB" id="A0A1W0WNV5"/>